<sequence length="261" mass="30318">MNKALMKEAIMGYEIPYSLNQFTMALNMDVDDTMKELLTYIIYNEPITLYRVSKNTRFAISTVYKKARKMMQYGLIRPLNGYGSNNEKYIYESTVKGLLTCLALNCIGDSSIILSKICRKWRLRNYCCQRIMKIMKALMIMLNLNNDMIKVIEDPKTIMISILEHRDQLRHFLSNDELNDIINIATHYLISRLIIDGNIVTKSSLLVGNEKFVVSIDLDGNMYVYMCKLCEKSCMNVPIPYGSCKCILFNEIRKLRFTQVL</sequence>
<dbReference type="GeneID" id="10288141"/>
<evidence type="ECO:0000313" key="2">
    <source>
        <dbReference type="Proteomes" id="UP000007485"/>
    </source>
</evidence>
<dbReference type="EMBL" id="CP002529">
    <property type="protein sequence ID" value="ADY00700.1"/>
    <property type="molecule type" value="Genomic_DNA"/>
</dbReference>
<name>F0QUN9_VULM7</name>
<dbReference type="Proteomes" id="UP000007485">
    <property type="component" value="Chromosome"/>
</dbReference>
<proteinExistence type="predicted"/>
<accession>F0QUN9</accession>
<dbReference type="HOGENOM" id="CLU_1064051_0_0_2"/>
<dbReference type="RefSeq" id="WP_013603863.1">
    <property type="nucleotide sequence ID" value="NC_015151.1"/>
</dbReference>
<gene>
    <name evidence="1" type="ordered locus">VMUT_0489</name>
</gene>
<dbReference type="eggNOG" id="arCOG00747">
    <property type="taxonomic scope" value="Archaea"/>
</dbReference>
<dbReference type="AlphaFoldDB" id="F0QUN9"/>
<keyword evidence="2" id="KW-1185">Reference proteome</keyword>
<protein>
    <submittedName>
        <fullName evidence="1">Uncharacterized protein</fullName>
    </submittedName>
</protein>
<organism evidence="1 2">
    <name type="scientific">Vulcanisaeta moutnovskia (strain 768-28)</name>
    <dbReference type="NCBI Taxonomy" id="985053"/>
    <lineage>
        <taxon>Archaea</taxon>
        <taxon>Thermoproteota</taxon>
        <taxon>Thermoprotei</taxon>
        <taxon>Thermoproteales</taxon>
        <taxon>Thermoproteaceae</taxon>
        <taxon>Vulcanisaeta</taxon>
    </lineage>
</organism>
<dbReference type="OrthoDB" id="29098at2157"/>
<dbReference type="KEGG" id="vmo:VMUT_0489"/>
<dbReference type="STRING" id="985053.VMUT_0489"/>
<evidence type="ECO:0000313" key="1">
    <source>
        <dbReference type="EMBL" id="ADY00700.1"/>
    </source>
</evidence>
<reference evidence="1 2" key="1">
    <citation type="journal article" date="2011" name="J. Bacteriol.">
        <title>Complete genome sequence of 'Vulcanisaeta moutnovskia' strain 768-28, a novel member of the hyperthermophilic crenarchaeal genus vulcanisaeta.</title>
        <authorList>
            <person name="Gumerov V.M."/>
            <person name="Mardanov A.V."/>
            <person name="Beletsky A.V."/>
            <person name="Prokofeva M.I."/>
            <person name="Bonch-Osmolovskaya E.A."/>
            <person name="Ravin N.V."/>
            <person name="Skryabin K.G."/>
        </authorList>
    </citation>
    <scope>NUCLEOTIDE SEQUENCE [LARGE SCALE GENOMIC DNA]</scope>
    <source>
        <strain evidence="1 2">768-28</strain>
    </source>
</reference>